<keyword evidence="4" id="KW-1185">Reference proteome</keyword>
<evidence type="ECO:0000256" key="2">
    <source>
        <dbReference type="SAM" id="SignalP"/>
    </source>
</evidence>
<feature type="signal peptide" evidence="2">
    <location>
        <begin position="1"/>
        <end position="20"/>
    </location>
</feature>
<sequence>MKLAVLPLLLALACETTATATPLQPRDDYGVSATGLQPRDDYSVSHWKPKTKNPHFFTLFVNQRCKKWPYWKGKKDWKDKDHWKWPKDEEAGAASEGSSGTTAAQDIGAQSEQGEEQPDPESESNSGLEGRDDPKYKKKWPHYGCKFNGYAVRLDKGRVIVTPYNKWWDPKLPVFFVDDDTQMYTVSKHPLQLYVDSVTGALKYTKVGWLPPNAIAVGFYHTGDNPLGLIDESPSYLTWPITYGYSQRGIWKLCDIGQTGQYQVYINSKNFKSQGVVDTAYCESFALAAVNANPWKKGKKHHGHGGGYSRSALVF</sequence>
<reference evidence="3" key="1">
    <citation type="journal article" date="2020" name="Stud. Mycol.">
        <title>101 Dothideomycetes genomes: a test case for predicting lifestyles and emergence of pathogens.</title>
        <authorList>
            <person name="Haridas S."/>
            <person name="Albert R."/>
            <person name="Binder M."/>
            <person name="Bloem J."/>
            <person name="Labutti K."/>
            <person name="Salamov A."/>
            <person name="Andreopoulos B."/>
            <person name="Baker S."/>
            <person name="Barry K."/>
            <person name="Bills G."/>
            <person name="Bluhm B."/>
            <person name="Cannon C."/>
            <person name="Castanera R."/>
            <person name="Culley D."/>
            <person name="Daum C."/>
            <person name="Ezra D."/>
            <person name="Gonzalez J."/>
            <person name="Henrissat B."/>
            <person name="Kuo A."/>
            <person name="Liang C."/>
            <person name="Lipzen A."/>
            <person name="Lutzoni F."/>
            <person name="Magnuson J."/>
            <person name="Mondo S."/>
            <person name="Nolan M."/>
            <person name="Ohm R."/>
            <person name="Pangilinan J."/>
            <person name="Park H.-J."/>
            <person name="Ramirez L."/>
            <person name="Alfaro M."/>
            <person name="Sun H."/>
            <person name="Tritt A."/>
            <person name="Yoshinaga Y."/>
            <person name="Zwiers L.-H."/>
            <person name="Turgeon B."/>
            <person name="Goodwin S."/>
            <person name="Spatafora J."/>
            <person name="Crous P."/>
            <person name="Grigoriev I."/>
        </authorList>
    </citation>
    <scope>NUCLEOTIDE SEQUENCE</scope>
    <source>
        <strain evidence="3">CBS 125425</strain>
    </source>
</reference>
<accession>A0A9P4V133</accession>
<protein>
    <submittedName>
        <fullName evidence="3">Uncharacterized protein</fullName>
    </submittedName>
</protein>
<evidence type="ECO:0000313" key="4">
    <source>
        <dbReference type="Proteomes" id="UP000799444"/>
    </source>
</evidence>
<feature type="compositionally biased region" description="Low complexity" evidence="1">
    <location>
        <begin position="92"/>
        <end position="104"/>
    </location>
</feature>
<dbReference type="EMBL" id="ML996173">
    <property type="protein sequence ID" value="KAF2732673.1"/>
    <property type="molecule type" value="Genomic_DNA"/>
</dbReference>
<comment type="caution">
    <text evidence="3">The sequence shown here is derived from an EMBL/GenBank/DDBJ whole genome shotgun (WGS) entry which is preliminary data.</text>
</comment>
<proteinExistence type="predicted"/>
<dbReference type="Proteomes" id="UP000799444">
    <property type="component" value="Unassembled WGS sequence"/>
</dbReference>
<evidence type="ECO:0000256" key="1">
    <source>
        <dbReference type="SAM" id="MobiDB-lite"/>
    </source>
</evidence>
<organism evidence="3 4">
    <name type="scientific">Polyplosphaeria fusca</name>
    <dbReference type="NCBI Taxonomy" id="682080"/>
    <lineage>
        <taxon>Eukaryota</taxon>
        <taxon>Fungi</taxon>
        <taxon>Dikarya</taxon>
        <taxon>Ascomycota</taxon>
        <taxon>Pezizomycotina</taxon>
        <taxon>Dothideomycetes</taxon>
        <taxon>Pleosporomycetidae</taxon>
        <taxon>Pleosporales</taxon>
        <taxon>Tetraplosphaeriaceae</taxon>
        <taxon>Polyplosphaeria</taxon>
    </lineage>
</organism>
<dbReference type="OrthoDB" id="3749155at2759"/>
<dbReference type="AlphaFoldDB" id="A0A9P4V133"/>
<feature type="compositionally biased region" description="Acidic residues" evidence="1">
    <location>
        <begin position="113"/>
        <end position="122"/>
    </location>
</feature>
<feature type="region of interest" description="Disordered" evidence="1">
    <location>
        <begin position="88"/>
        <end position="135"/>
    </location>
</feature>
<gene>
    <name evidence="3" type="ORF">EJ04DRAFT_565782</name>
</gene>
<feature type="chain" id="PRO_5040492227" evidence="2">
    <location>
        <begin position="21"/>
        <end position="315"/>
    </location>
</feature>
<evidence type="ECO:0000313" key="3">
    <source>
        <dbReference type="EMBL" id="KAF2732673.1"/>
    </source>
</evidence>
<name>A0A9P4V133_9PLEO</name>
<keyword evidence="2" id="KW-0732">Signal</keyword>